<evidence type="ECO:0000313" key="1">
    <source>
        <dbReference type="EMBL" id="ADP40623.1"/>
    </source>
</evidence>
<name>E3H4C0_ROTDC</name>
<dbReference type="KEGG" id="rdn:HMPREF0733_11166"/>
<sequence length="57" mass="6705">MTSEYVCEHKIRRLRYENTLKVQDAHSEHLRVHRLPGDEGPLVKRSMSILNFITVIS</sequence>
<reference evidence="2" key="1">
    <citation type="submission" date="2010-10" db="EMBL/GenBank/DDBJ databases">
        <title>The complete genome of Rothia dentocariosa ATCC 17931.</title>
        <authorList>
            <person name="Muzny D."/>
            <person name="Qin X."/>
            <person name="Buhay C."/>
            <person name="Dugan-Rocha S."/>
            <person name="Ding Y."/>
            <person name="Chen G."/>
            <person name="Hawes A."/>
            <person name="Holder M."/>
            <person name="Jhangiani S."/>
            <person name="Johnson A."/>
            <person name="Khan Z."/>
            <person name="Li Z."/>
            <person name="Liu W."/>
            <person name="Liu X."/>
            <person name="Perez L."/>
            <person name="Shen H."/>
            <person name="Wang Q."/>
            <person name="Watt J."/>
            <person name="Xi L."/>
            <person name="Xin Y."/>
            <person name="Zhou J."/>
            <person name="Deng J."/>
            <person name="Jiang H."/>
            <person name="Liu Y."/>
            <person name="Qu J."/>
            <person name="Song X.-Z."/>
            <person name="Zhang L."/>
            <person name="Villasana D."/>
            <person name="Johnson A."/>
            <person name="Liu J."/>
            <person name="Liyanage D."/>
            <person name="Lorensuhewa L."/>
            <person name="Robinson T."/>
            <person name="Song A."/>
            <person name="Song B.-B."/>
            <person name="Dinh H."/>
            <person name="Thornton R."/>
            <person name="Coyle M."/>
            <person name="Francisco L."/>
            <person name="Jackson L."/>
            <person name="Javaid M."/>
            <person name="Korchina V."/>
            <person name="Kovar C."/>
            <person name="Mata R."/>
            <person name="Mathew T."/>
            <person name="Ngo R."/>
            <person name="Nguyen L."/>
            <person name="Nguyen N."/>
            <person name="Okwuonu G."/>
            <person name="Ongeri F."/>
            <person name="Pham C."/>
            <person name="Simmons D."/>
            <person name="Wilczek-Boney K."/>
            <person name="Hale W."/>
            <person name="Jakkamsetti A."/>
            <person name="Pham P."/>
            <person name="Ruth R."/>
            <person name="San Lucas F."/>
            <person name="Warren J."/>
            <person name="Zhang J."/>
            <person name="Zhao Z."/>
            <person name="Zhou C."/>
            <person name="Zhu D."/>
            <person name="Lee S."/>
            <person name="Bess C."/>
            <person name="Blankenburg K."/>
            <person name="Forbes L."/>
            <person name="Fu Q."/>
            <person name="Gubbala S."/>
            <person name="Hirani K."/>
            <person name="Jayaseelan J.C."/>
            <person name="Lara F."/>
            <person name="Munidasa M."/>
            <person name="Palculict T."/>
            <person name="Patil S."/>
            <person name="Pu L.-L."/>
            <person name="Saada N."/>
            <person name="Tang L."/>
            <person name="Weissenberger G."/>
            <person name="Zhu Y."/>
            <person name="Hemphill L."/>
            <person name="Shang Y."/>
            <person name="Youmans B."/>
            <person name="Ayvaz T."/>
            <person name="Ross M."/>
            <person name="Santibanez J."/>
            <person name="Aqrawi P."/>
            <person name="Gross S."/>
            <person name="Joshi V."/>
            <person name="Fowler G."/>
            <person name="Nazareth L."/>
            <person name="Reid J."/>
            <person name="Worley K."/>
            <person name="Petrosino J."/>
            <person name="Highlander S."/>
            <person name="Gibbs R."/>
        </authorList>
    </citation>
    <scope>NUCLEOTIDE SEQUENCE [LARGE SCALE GENOMIC DNA]</scope>
    <source>
        <strain evidence="2">ATCC 17931 / CDC X599 / XDIA</strain>
    </source>
</reference>
<protein>
    <submittedName>
        <fullName evidence="1">Uncharacterized protein</fullName>
    </submittedName>
</protein>
<evidence type="ECO:0000313" key="2">
    <source>
        <dbReference type="Proteomes" id="UP000000387"/>
    </source>
</evidence>
<dbReference type="Proteomes" id="UP000000387">
    <property type="component" value="Chromosome"/>
</dbReference>
<accession>E3H4C0</accession>
<proteinExistence type="predicted"/>
<organism evidence="1 2">
    <name type="scientific">Rothia dentocariosa (strain ATCC 17931 / CDC X599 / XDIA)</name>
    <dbReference type="NCBI Taxonomy" id="762948"/>
    <lineage>
        <taxon>Bacteria</taxon>
        <taxon>Bacillati</taxon>
        <taxon>Actinomycetota</taxon>
        <taxon>Actinomycetes</taxon>
        <taxon>Micrococcales</taxon>
        <taxon>Micrococcaceae</taxon>
        <taxon>Rothia</taxon>
    </lineage>
</organism>
<gene>
    <name evidence="1" type="ordered locus">HMPREF0733_11166</name>
</gene>
<dbReference type="AlphaFoldDB" id="E3H4C0"/>
<dbReference type="EMBL" id="CP002280">
    <property type="protein sequence ID" value="ADP40623.1"/>
    <property type="molecule type" value="Genomic_DNA"/>
</dbReference>
<dbReference type="HOGENOM" id="CLU_2993945_0_0_11"/>